<sequence>MLTVIAHFWTLPGKEAEMKAVLLEARETYLKDKGLVSYYAMQDAKDPTAWSIIERFEDEAALGIHLANPYFKKFGADTAPIFDPARPVQLLTHNEI</sequence>
<gene>
    <name evidence="2" type="ORF">FB45DRAFT_730891</name>
</gene>
<evidence type="ECO:0000259" key="1">
    <source>
        <dbReference type="PROSITE" id="PS51725"/>
    </source>
</evidence>
<dbReference type="InterPro" id="IPR007138">
    <property type="entry name" value="ABM_dom"/>
</dbReference>
<protein>
    <recommendedName>
        <fullName evidence="1">ABM domain-containing protein</fullName>
    </recommendedName>
</protein>
<dbReference type="Pfam" id="PF03992">
    <property type="entry name" value="ABM"/>
    <property type="match status" value="1"/>
</dbReference>
<organism evidence="2 3">
    <name type="scientific">Roridomyces roridus</name>
    <dbReference type="NCBI Taxonomy" id="1738132"/>
    <lineage>
        <taxon>Eukaryota</taxon>
        <taxon>Fungi</taxon>
        <taxon>Dikarya</taxon>
        <taxon>Basidiomycota</taxon>
        <taxon>Agaricomycotina</taxon>
        <taxon>Agaricomycetes</taxon>
        <taxon>Agaricomycetidae</taxon>
        <taxon>Agaricales</taxon>
        <taxon>Marasmiineae</taxon>
        <taxon>Mycenaceae</taxon>
        <taxon>Roridomyces</taxon>
    </lineage>
</organism>
<keyword evidence="3" id="KW-1185">Reference proteome</keyword>
<evidence type="ECO:0000313" key="3">
    <source>
        <dbReference type="Proteomes" id="UP001221142"/>
    </source>
</evidence>
<dbReference type="AlphaFoldDB" id="A0AAD7FYI2"/>
<accession>A0AAD7FYI2</accession>
<dbReference type="PANTHER" id="PTHR38052">
    <property type="entry name" value="EXPRESSED PROTEIN"/>
    <property type="match status" value="1"/>
</dbReference>
<dbReference type="InterPro" id="IPR011008">
    <property type="entry name" value="Dimeric_a/b-barrel"/>
</dbReference>
<dbReference type="EMBL" id="JARKIF010000001">
    <property type="protein sequence ID" value="KAJ7650023.1"/>
    <property type="molecule type" value="Genomic_DNA"/>
</dbReference>
<comment type="caution">
    <text evidence="2">The sequence shown here is derived from an EMBL/GenBank/DDBJ whole genome shotgun (WGS) entry which is preliminary data.</text>
</comment>
<evidence type="ECO:0000313" key="2">
    <source>
        <dbReference type="EMBL" id="KAJ7650023.1"/>
    </source>
</evidence>
<dbReference type="PANTHER" id="PTHR38052:SF1">
    <property type="entry name" value="ABM DOMAIN-CONTAINING PROTEIN"/>
    <property type="match status" value="1"/>
</dbReference>
<name>A0AAD7FYI2_9AGAR</name>
<dbReference type="Gene3D" id="3.30.70.100">
    <property type="match status" value="1"/>
</dbReference>
<dbReference type="PROSITE" id="PS51725">
    <property type="entry name" value="ABM"/>
    <property type="match status" value="1"/>
</dbReference>
<dbReference type="SUPFAM" id="SSF54909">
    <property type="entry name" value="Dimeric alpha+beta barrel"/>
    <property type="match status" value="1"/>
</dbReference>
<reference evidence="2" key="1">
    <citation type="submission" date="2023-03" db="EMBL/GenBank/DDBJ databases">
        <title>Massive genome expansion in bonnet fungi (Mycena s.s.) driven by repeated elements and novel gene families across ecological guilds.</title>
        <authorList>
            <consortium name="Lawrence Berkeley National Laboratory"/>
            <person name="Harder C.B."/>
            <person name="Miyauchi S."/>
            <person name="Viragh M."/>
            <person name="Kuo A."/>
            <person name="Thoen E."/>
            <person name="Andreopoulos B."/>
            <person name="Lu D."/>
            <person name="Skrede I."/>
            <person name="Drula E."/>
            <person name="Henrissat B."/>
            <person name="Morin E."/>
            <person name="Kohler A."/>
            <person name="Barry K."/>
            <person name="LaButti K."/>
            <person name="Morin E."/>
            <person name="Salamov A."/>
            <person name="Lipzen A."/>
            <person name="Mereny Z."/>
            <person name="Hegedus B."/>
            <person name="Baldrian P."/>
            <person name="Stursova M."/>
            <person name="Weitz H."/>
            <person name="Taylor A."/>
            <person name="Grigoriev I.V."/>
            <person name="Nagy L.G."/>
            <person name="Martin F."/>
            <person name="Kauserud H."/>
        </authorList>
    </citation>
    <scope>NUCLEOTIDE SEQUENCE</scope>
    <source>
        <strain evidence="2">9284</strain>
    </source>
</reference>
<proteinExistence type="predicted"/>
<dbReference type="Proteomes" id="UP001221142">
    <property type="component" value="Unassembled WGS sequence"/>
</dbReference>
<feature type="domain" description="ABM" evidence="1">
    <location>
        <begin position="2"/>
        <end position="90"/>
    </location>
</feature>